<evidence type="ECO:0000313" key="3">
    <source>
        <dbReference type="EMBL" id="CAI9738185.1"/>
    </source>
</evidence>
<protein>
    <submittedName>
        <fullName evidence="3">Uncharacterized protein</fullName>
    </submittedName>
</protein>
<keyword evidence="2" id="KW-0812">Transmembrane</keyword>
<keyword evidence="4" id="KW-1185">Reference proteome</keyword>
<dbReference type="Proteomes" id="UP001162480">
    <property type="component" value="Chromosome 21"/>
</dbReference>
<sequence length="98" mass="10594">MGTYRDETNYCGFGGSAGKRSVDSGSAGKECSNSRGFDVCCEVDSVRIVSVGITKRQTMVYNNHVVVVVVPRGGSCDVVVVVFVVIIIYIHKPSERVF</sequence>
<feature type="transmembrane region" description="Helical" evidence="2">
    <location>
        <begin position="65"/>
        <end position="90"/>
    </location>
</feature>
<evidence type="ECO:0000313" key="4">
    <source>
        <dbReference type="Proteomes" id="UP001162480"/>
    </source>
</evidence>
<evidence type="ECO:0000256" key="1">
    <source>
        <dbReference type="SAM" id="MobiDB-lite"/>
    </source>
</evidence>
<feature type="region of interest" description="Disordered" evidence="1">
    <location>
        <begin position="13"/>
        <end position="33"/>
    </location>
</feature>
<proteinExistence type="predicted"/>
<accession>A0AA36FGY4</accession>
<keyword evidence="2" id="KW-0472">Membrane</keyword>
<reference evidence="3" key="1">
    <citation type="submission" date="2023-08" db="EMBL/GenBank/DDBJ databases">
        <authorList>
            <person name="Alioto T."/>
            <person name="Alioto T."/>
            <person name="Gomez Garrido J."/>
        </authorList>
    </citation>
    <scope>NUCLEOTIDE SEQUENCE</scope>
</reference>
<organism evidence="3 4">
    <name type="scientific">Octopus vulgaris</name>
    <name type="common">Common octopus</name>
    <dbReference type="NCBI Taxonomy" id="6645"/>
    <lineage>
        <taxon>Eukaryota</taxon>
        <taxon>Metazoa</taxon>
        <taxon>Spiralia</taxon>
        <taxon>Lophotrochozoa</taxon>
        <taxon>Mollusca</taxon>
        <taxon>Cephalopoda</taxon>
        <taxon>Coleoidea</taxon>
        <taxon>Octopodiformes</taxon>
        <taxon>Octopoda</taxon>
        <taxon>Incirrata</taxon>
        <taxon>Octopodidae</taxon>
        <taxon>Octopus</taxon>
    </lineage>
</organism>
<dbReference type="EMBL" id="OX597834">
    <property type="protein sequence ID" value="CAI9738185.1"/>
    <property type="molecule type" value="Genomic_DNA"/>
</dbReference>
<name>A0AA36FGY4_OCTVU</name>
<keyword evidence="2" id="KW-1133">Transmembrane helix</keyword>
<dbReference type="AlphaFoldDB" id="A0AA36FGY4"/>
<gene>
    <name evidence="3" type="ORF">OCTVUL_1B003528</name>
</gene>
<evidence type="ECO:0000256" key="2">
    <source>
        <dbReference type="SAM" id="Phobius"/>
    </source>
</evidence>